<dbReference type="EMBL" id="FXAU01000001">
    <property type="protein sequence ID" value="SMG15967.1"/>
    <property type="molecule type" value="Genomic_DNA"/>
</dbReference>
<organism evidence="1 2">
    <name type="scientific">Sphingobacterium psychroaquaticum</name>
    <dbReference type="NCBI Taxonomy" id="561061"/>
    <lineage>
        <taxon>Bacteria</taxon>
        <taxon>Pseudomonadati</taxon>
        <taxon>Bacteroidota</taxon>
        <taxon>Sphingobacteriia</taxon>
        <taxon>Sphingobacteriales</taxon>
        <taxon>Sphingobacteriaceae</taxon>
        <taxon>Sphingobacterium</taxon>
    </lineage>
</organism>
<keyword evidence="2" id="KW-1185">Reference proteome</keyword>
<reference evidence="1 2" key="1">
    <citation type="submission" date="2017-04" db="EMBL/GenBank/DDBJ databases">
        <authorList>
            <person name="Afonso C.L."/>
            <person name="Miller P.J."/>
            <person name="Scott M.A."/>
            <person name="Spackman E."/>
            <person name="Goraichik I."/>
            <person name="Dimitrov K.M."/>
            <person name="Suarez D.L."/>
            <person name="Swayne D.E."/>
        </authorList>
    </citation>
    <scope>NUCLEOTIDE SEQUENCE [LARGE SCALE GENOMIC DNA]</scope>
    <source>
        <strain evidence="1 2">DSM 22418</strain>
    </source>
</reference>
<protein>
    <recommendedName>
        <fullName evidence="3">Mobilisation protein (MobC)</fullName>
    </recommendedName>
</protein>
<dbReference type="OrthoDB" id="678846at2"/>
<sequence>MPRKKATERDAVLTHNIVIRVTEETFKKLEKIKKESDCKSIAQVVRNILADRHIKYIVKDMSMNGTMEELAMIRKEIKAIGININQQTHRFHISQSDAERSFHFRKTAEIYRSIDPKIDDLLQIVSKLAEKWLQG</sequence>
<dbReference type="Proteomes" id="UP000192980">
    <property type="component" value="Unassembled WGS sequence"/>
</dbReference>
<evidence type="ECO:0000313" key="2">
    <source>
        <dbReference type="Proteomes" id="UP000192980"/>
    </source>
</evidence>
<name>A0A1X7IMV4_9SPHI</name>
<dbReference type="InterPro" id="IPR045788">
    <property type="entry name" value="MobC_2"/>
</dbReference>
<dbReference type="Pfam" id="PF19514">
    <property type="entry name" value="MobC_2"/>
    <property type="match status" value="1"/>
</dbReference>
<gene>
    <name evidence="1" type="ORF">SAMN05660862_1010</name>
</gene>
<dbReference type="RefSeq" id="WP_085472008.1">
    <property type="nucleotide sequence ID" value="NZ_FXAU01000001.1"/>
</dbReference>
<evidence type="ECO:0000313" key="1">
    <source>
        <dbReference type="EMBL" id="SMG15967.1"/>
    </source>
</evidence>
<proteinExistence type="predicted"/>
<evidence type="ECO:0008006" key="3">
    <source>
        <dbReference type="Google" id="ProtNLM"/>
    </source>
</evidence>
<dbReference type="STRING" id="561061.SAMN05660862_1010"/>
<dbReference type="AlphaFoldDB" id="A0A1X7IMV4"/>
<accession>A0A1X7IMV4</accession>